<accession>A0A6M3XSU2</accession>
<gene>
    <name evidence="1" type="ORF">TM448B01721_0010</name>
</gene>
<sequence length="94" mass="10259">MAITNQTKRAVMTMAWGLFREAQEGEEPRTFADALSSAWAWIKGLAKAQARFWKRQGKRAASLTAPSAICSRYGSTAYVGGRRSVAYLTAVIGT</sequence>
<reference evidence="1" key="1">
    <citation type="submission" date="2020-03" db="EMBL/GenBank/DDBJ databases">
        <title>The deep terrestrial virosphere.</title>
        <authorList>
            <person name="Holmfeldt K."/>
            <person name="Nilsson E."/>
            <person name="Simone D."/>
            <person name="Lopez-Fernandez M."/>
            <person name="Wu X."/>
            <person name="de Brujin I."/>
            <person name="Lundin D."/>
            <person name="Andersson A."/>
            <person name="Bertilsson S."/>
            <person name="Dopson M."/>
        </authorList>
    </citation>
    <scope>NUCLEOTIDE SEQUENCE</scope>
    <source>
        <strain evidence="1">TM448B01721</strain>
    </source>
</reference>
<protein>
    <submittedName>
        <fullName evidence="1">Uncharacterized protein</fullName>
    </submittedName>
</protein>
<organism evidence="1">
    <name type="scientific">viral metagenome</name>
    <dbReference type="NCBI Taxonomy" id="1070528"/>
    <lineage>
        <taxon>unclassified sequences</taxon>
        <taxon>metagenomes</taxon>
        <taxon>organismal metagenomes</taxon>
    </lineage>
</organism>
<dbReference type="EMBL" id="MT144813">
    <property type="protein sequence ID" value="QJH99863.1"/>
    <property type="molecule type" value="Genomic_DNA"/>
</dbReference>
<evidence type="ECO:0000313" key="1">
    <source>
        <dbReference type="EMBL" id="QJH99863.1"/>
    </source>
</evidence>
<proteinExistence type="predicted"/>
<dbReference type="AlphaFoldDB" id="A0A6M3XSU2"/>
<name>A0A6M3XSU2_9ZZZZ</name>